<evidence type="ECO:0000256" key="1">
    <source>
        <dbReference type="SAM" id="Phobius"/>
    </source>
</evidence>
<keyword evidence="1" id="KW-0472">Membrane</keyword>
<feature type="transmembrane region" description="Helical" evidence="1">
    <location>
        <begin position="109"/>
        <end position="132"/>
    </location>
</feature>
<feature type="transmembrane region" description="Helical" evidence="1">
    <location>
        <begin position="12"/>
        <end position="33"/>
    </location>
</feature>
<evidence type="ECO:0000313" key="2">
    <source>
        <dbReference type="EMBL" id="GGF07193.1"/>
    </source>
</evidence>
<keyword evidence="1" id="KW-0812">Transmembrane</keyword>
<keyword evidence="3" id="KW-1185">Reference proteome</keyword>
<gene>
    <name evidence="2" type="primary">yczE</name>
    <name evidence="2" type="ORF">GCM10010954_02020</name>
</gene>
<dbReference type="PANTHER" id="PTHR40078">
    <property type="entry name" value="INTEGRAL MEMBRANE PROTEIN-RELATED"/>
    <property type="match status" value="1"/>
</dbReference>
<sequence>MKNDRSNRPNAGLRWSFFIVGLVVLGFGISLTMQVRDFGIGPWDVFHYGLYKQFGLTVGTWSVIAGIVIVVFSSIALKQIPQIGTILNMVLIGVFIDFFNWLLPEPEWLVSKIIVFILGTAIIALGIGLYVAPDMGAGPRDSLMLVLTDWLKWKVSTVRNGIEITVALAGWVLGGPVGIGTVFIALFLGTFVGYALPLSKQLLNFLIRKGEGYENLYEGSLRPNHNDRIS</sequence>
<comment type="caution">
    <text evidence="2">The sequence shown here is derived from an EMBL/GenBank/DDBJ whole genome shotgun (WGS) entry which is preliminary data.</text>
</comment>
<name>A0A917B019_HALAA</name>
<feature type="transmembrane region" description="Helical" evidence="1">
    <location>
        <begin position="84"/>
        <end position="103"/>
    </location>
</feature>
<dbReference type="Proteomes" id="UP000660110">
    <property type="component" value="Unassembled WGS sequence"/>
</dbReference>
<proteinExistence type="predicted"/>
<evidence type="ECO:0000313" key="3">
    <source>
        <dbReference type="Proteomes" id="UP000660110"/>
    </source>
</evidence>
<dbReference type="AlphaFoldDB" id="A0A917B019"/>
<dbReference type="Pfam" id="PF19700">
    <property type="entry name" value="DUF6198"/>
    <property type="match status" value="1"/>
</dbReference>
<organism evidence="2 3">
    <name type="scientific">Halobacillus andaensis</name>
    <dbReference type="NCBI Taxonomy" id="1176239"/>
    <lineage>
        <taxon>Bacteria</taxon>
        <taxon>Bacillati</taxon>
        <taxon>Bacillota</taxon>
        <taxon>Bacilli</taxon>
        <taxon>Bacillales</taxon>
        <taxon>Bacillaceae</taxon>
        <taxon>Halobacillus</taxon>
    </lineage>
</organism>
<reference evidence="2" key="1">
    <citation type="journal article" date="2014" name="Int. J. Syst. Evol. Microbiol.">
        <title>Complete genome sequence of Corynebacterium casei LMG S-19264T (=DSM 44701T), isolated from a smear-ripened cheese.</title>
        <authorList>
            <consortium name="US DOE Joint Genome Institute (JGI-PGF)"/>
            <person name="Walter F."/>
            <person name="Albersmeier A."/>
            <person name="Kalinowski J."/>
            <person name="Ruckert C."/>
        </authorList>
    </citation>
    <scope>NUCLEOTIDE SEQUENCE</scope>
    <source>
        <strain evidence="2">CGMCC 1.12153</strain>
    </source>
</reference>
<dbReference type="PANTHER" id="PTHR40078:SF1">
    <property type="entry name" value="INTEGRAL MEMBRANE PROTEIN"/>
    <property type="match status" value="1"/>
</dbReference>
<keyword evidence="1" id="KW-1133">Transmembrane helix</keyword>
<dbReference type="EMBL" id="BMEL01000001">
    <property type="protein sequence ID" value="GGF07193.1"/>
    <property type="molecule type" value="Genomic_DNA"/>
</dbReference>
<accession>A0A917B019</accession>
<dbReference type="RefSeq" id="WP_188375604.1">
    <property type="nucleotide sequence ID" value="NZ_BMEL01000001.1"/>
</dbReference>
<dbReference type="InterPro" id="IPR038750">
    <property type="entry name" value="YczE/YyaS-like"/>
</dbReference>
<protein>
    <submittedName>
        <fullName evidence="2">Membrane protein YczE</fullName>
    </submittedName>
</protein>
<reference evidence="2" key="2">
    <citation type="submission" date="2020-09" db="EMBL/GenBank/DDBJ databases">
        <authorList>
            <person name="Sun Q."/>
            <person name="Zhou Y."/>
        </authorList>
    </citation>
    <scope>NUCLEOTIDE SEQUENCE</scope>
    <source>
        <strain evidence="2">CGMCC 1.12153</strain>
    </source>
</reference>
<feature type="transmembrane region" description="Helical" evidence="1">
    <location>
        <begin position="53"/>
        <end position="77"/>
    </location>
</feature>